<evidence type="ECO:0000256" key="17">
    <source>
        <dbReference type="SAM" id="MobiDB-lite"/>
    </source>
</evidence>
<feature type="disulfide bond" evidence="16">
    <location>
        <begin position="41"/>
        <end position="59"/>
    </location>
</feature>
<proteinExistence type="predicted"/>
<dbReference type="GO" id="GO:0002768">
    <property type="term" value="P:immune response-regulating cell surface receptor signaling pathway"/>
    <property type="evidence" value="ECO:0007669"/>
    <property type="project" value="TreeGrafter"/>
</dbReference>
<sequence length="279" mass="31146">MVRLPLQWLLLGCMWTAVHPEPPNVCSEKQYLIESQCCNLCPPGHRMVNDCTKITDTECSPCSRGEFLDSWNRETRCHPHRYCDPNQGLLVLSEGTSETDTICICDEGQHCVNEACEMCSPHSPCSAGFGVKKNATRVSDTICEPCLVGFFSNVSSAYEECQPWTSCEIKGLVELQAGTKKTDAVCDFPRHRMRPLVVIPIVVAILFAIVLVSACIRKVPKAADNRAFYQKDERQDPVEDSEELAGHSTAAPVQETLHWCQPVTQEDGKESRISVQERQ</sequence>
<evidence type="ECO:0000256" key="4">
    <source>
        <dbReference type="ARBA" id="ARBA00022729"/>
    </source>
</evidence>
<dbReference type="GO" id="GO:0006952">
    <property type="term" value="P:defense response"/>
    <property type="evidence" value="ECO:0007669"/>
    <property type="project" value="UniProtKB-ARBA"/>
</dbReference>
<dbReference type="GO" id="GO:0006874">
    <property type="term" value="P:intracellular calcium ion homeostasis"/>
    <property type="evidence" value="ECO:0007669"/>
    <property type="project" value="UniProtKB-ARBA"/>
</dbReference>
<dbReference type="GO" id="GO:0042113">
    <property type="term" value="P:B cell activation"/>
    <property type="evidence" value="ECO:0007669"/>
    <property type="project" value="InterPro"/>
</dbReference>
<evidence type="ECO:0000256" key="13">
    <source>
        <dbReference type="ARBA" id="ARBA00032719"/>
    </source>
</evidence>
<dbReference type="EMBL" id="JACASF010000006">
    <property type="protein sequence ID" value="KAF6470883.1"/>
    <property type="molecule type" value="Genomic_DNA"/>
</dbReference>
<keyword evidence="4 19" id="KW-0732">Signal</keyword>
<keyword evidence="11" id="KW-0325">Glycoprotein</keyword>
<dbReference type="GO" id="GO:0023035">
    <property type="term" value="P:CD40 signaling pathway"/>
    <property type="evidence" value="ECO:0007669"/>
    <property type="project" value="UniProtKB-ARBA"/>
</dbReference>
<evidence type="ECO:0000256" key="9">
    <source>
        <dbReference type="ARBA" id="ARBA00023157"/>
    </source>
</evidence>
<comment type="subcellular location">
    <subcellularLocation>
        <location evidence="1">Membrane</location>
        <topology evidence="1">Single-pass type I membrane protein</topology>
    </subcellularLocation>
</comment>
<dbReference type="CDD" id="cd13407">
    <property type="entry name" value="TNFRSF5"/>
    <property type="match status" value="1"/>
</dbReference>
<dbReference type="InterPro" id="IPR034021">
    <property type="entry name" value="TNFRSF5_N"/>
</dbReference>
<dbReference type="PANTHER" id="PTHR46875:SF1">
    <property type="entry name" value="TUMOR NECROSIS FACTOR RECEPTOR SUPERFAMILY MEMBER 5"/>
    <property type="match status" value="1"/>
</dbReference>
<evidence type="ECO:0000256" key="12">
    <source>
        <dbReference type="ARBA" id="ARBA00031089"/>
    </source>
</evidence>
<dbReference type="FunCoup" id="A0A7J8HF01">
    <property type="interactions" value="362"/>
</dbReference>
<feature type="transmembrane region" description="Helical" evidence="18">
    <location>
        <begin position="196"/>
        <end position="216"/>
    </location>
</feature>
<protein>
    <recommendedName>
        <fullName evidence="2">Tumor necrosis factor receptor superfamily member 5</fullName>
    </recommendedName>
    <alternativeName>
        <fullName evidence="12">B-cell surface antigen CD40</fullName>
    </alternativeName>
    <alternativeName>
        <fullName evidence="13">CD40L receptor</fullName>
    </alternativeName>
</protein>
<evidence type="ECO:0000256" key="16">
    <source>
        <dbReference type="PROSITE-ProRule" id="PRU00206"/>
    </source>
</evidence>
<evidence type="ECO:0000256" key="19">
    <source>
        <dbReference type="SAM" id="SignalP"/>
    </source>
</evidence>
<gene>
    <name evidence="21" type="ORF">HJG59_002461</name>
</gene>
<comment type="function">
    <text evidence="14">Receptor for TNFSF5/CD40LG. Transduces TRAF6- and MAP3K8-mediated signals that activate ERK in macrophages and B cells, leading to induction of immunoglobulin secretion.</text>
</comment>
<keyword evidence="5" id="KW-0677">Repeat</keyword>
<dbReference type="SMART" id="SM00208">
    <property type="entry name" value="TNFR"/>
    <property type="match status" value="4"/>
</dbReference>
<feature type="disulfide bond" evidence="16">
    <location>
        <begin position="38"/>
        <end position="51"/>
    </location>
</feature>
<keyword evidence="10" id="KW-0675">Receptor</keyword>
<dbReference type="PROSITE" id="PS00652">
    <property type="entry name" value="TNFR_NGFR_1"/>
    <property type="match status" value="1"/>
</dbReference>
<dbReference type="PROSITE" id="PS50050">
    <property type="entry name" value="TNFR_NGFR_2"/>
    <property type="match status" value="2"/>
</dbReference>
<dbReference type="InParanoid" id="A0A7J8HF01"/>
<evidence type="ECO:0000256" key="11">
    <source>
        <dbReference type="ARBA" id="ARBA00023180"/>
    </source>
</evidence>
<evidence type="ECO:0000256" key="3">
    <source>
        <dbReference type="ARBA" id="ARBA00022692"/>
    </source>
</evidence>
<dbReference type="InterPro" id="IPR001368">
    <property type="entry name" value="TNFR/NGFR_Cys_rich_reg"/>
</dbReference>
<dbReference type="Proteomes" id="UP000550707">
    <property type="component" value="Unassembled WGS sequence"/>
</dbReference>
<dbReference type="PRINTS" id="PR01922">
    <property type="entry name" value="TNFACTORR5"/>
</dbReference>
<evidence type="ECO:0000256" key="18">
    <source>
        <dbReference type="SAM" id="Phobius"/>
    </source>
</evidence>
<dbReference type="GO" id="GO:0009897">
    <property type="term" value="C:external side of plasma membrane"/>
    <property type="evidence" value="ECO:0007669"/>
    <property type="project" value="InterPro"/>
</dbReference>
<comment type="caution">
    <text evidence="21">The sequence shown here is derived from an EMBL/GenBank/DDBJ whole genome shotgun (WGS) entry which is preliminary data.</text>
</comment>
<dbReference type="InterPro" id="IPR020435">
    <property type="entry name" value="TNFR_5"/>
</dbReference>
<comment type="subunit">
    <text evidence="15">Monomer and homodimer. Interacts with TRAF1, TRAF2, TRAF3, TRAF5 and TRAF6. Interacts with TRAF6 and MAP3K8; the interaction is required for ERK activation.</text>
</comment>
<keyword evidence="7 18" id="KW-1133">Transmembrane helix</keyword>
<keyword evidence="9 16" id="KW-1015">Disulfide bond</keyword>
<feature type="repeat" description="TNFR-Cys" evidence="16">
    <location>
        <begin position="25"/>
        <end position="59"/>
    </location>
</feature>
<dbReference type="GO" id="GO:0038023">
    <property type="term" value="F:signaling receptor activity"/>
    <property type="evidence" value="ECO:0007669"/>
    <property type="project" value="InterPro"/>
</dbReference>
<dbReference type="PANTHER" id="PTHR46875">
    <property type="entry name" value="TUMOR NECROSIS FACTOR RECEPTOR SUPERFAMILY MEMBER 5"/>
    <property type="match status" value="1"/>
</dbReference>
<evidence type="ECO:0000259" key="20">
    <source>
        <dbReference type="PROSITE" id="PS50050"/>
    </source>
</evidence>
<dbReference type="AlphaFoldDB" id="A0A7J8HF01"/>
<accession>A0A7J8HF01</accession>
<evidence type="ECO:0000256" key="5">
    <source>
        <dbReference type="ARBA" id="ARBA00022737"/>
    </source>
</evidence>
<feature type="chain" id="PRO_5029845334" description="Tumor necrosis factor receptor superfamily member 5" evidence="19">
    <location>
        <begin position="21"/>
        <end position="279"/>
    </location>
</feature>
<comment type="caution">
    <text evidence="16">Lacks conserved residue(s) required for the propagation of feature annotation.</text>
</comment>
<evidence type="ECO:0000256" key="14">
    <source>
        <dbReference type="ARBA" id="ARBA00045871"/>
    </source>
</evidence>
<dbReference type="Gene3D" id="2.10.50.10">
    <property type="entry name" value="Tumor Necrosis Factor Receptor, subunit A, domain 2"/>
    <property type="match status" value="3"/>
</dbReference>
<feature type="compositionally biased region" description="Basic and acidic residues" evidence="17">
    <location>
        <begin position="266"/>
        <end position="279"/>
    </location>
</feature>
<dbReference type="GO" id="GO:0035631">
    <property type="term" value="C:CD40 receptor complex"/>
    <property type="evidence" value="ECO:0007669"/>
    <property type="project" value="TreeGrafter"/>
</dbReference>
<evidence type="ECO:0000256" key="8">
    <source>
        <dbReference type="ARBA" id="ARBA00023136"/>
    </source>
</evidence>
<feature type="region of interest" description="Disordered" evidence="17">
    <location>
        <begin position="232"/>
        <end position="279"/>
    </location>
</feature>
<dbReference type="GO" id="GO:0010468">
    <property type="term" value="P:regulation of gene expression"/>
    <property type="evidence" value="ECO:0007669"/>
    <property type="project" value="UniProtKB-ARBA"/>
</dbReference>
<dbReference type="FunFam" id="2.10.50.10:FF:000041">
    <property type="entry name" value="Tumor necrosis factor receptor superfamily member 5"/>
    <property type="match status" value="1"/>
</dbReference>
<keyword evidence="22" id="KW-1185">Reference proteome</keyword>
<feature type="domain" description="TNFR-Cys" evidence="20">
    <location>
        <begin position="61"/>
        <end position="103"/>
    </location>
</feature>
<feature type="domain" description="TNFR-Cys" evidence="20">
    <location>
        <begin position="25"/>
        <end position="59"/>
    </location>
</feature>
<dbReference type="GO" id="GO:0051240">
    <property type="term" value="P:positive regulation of multicellular organismal process"/>
    <property type="evidence" value="ECO:0007669"/>
    <property type="project" value="UniProtKB-ARBA"/>
</dbReference>
<evidence type="ECO:0000256" key="15">
    <source>
        <dbReference type="ARBA" id="ARBA00061831"/>
    </source>
</evidence>
<evidence type="ECO:0000256" key="10">
    <source>
        <dbReference type="ARBA" id="ARBA00023170"/>
    </source>
</evidence>
<organism evidence="21 22">
    <name type="scientific">Molossus molossus</name>
    <name type="common">Pallas' mastiff bat</name>
    <name type="synonym">Vespertilio molossus</name>
    <dbReference type="NCBI Taxonomy" id="27622"/>
    <lineage>
        <taxon>Eukaryota</taxon>
        <taxon>Metazoa</taxon>
        <taxon>Chordata</taxon>
        <taxon>Craniata</taxon>
        <taxon>Vertebrata</taxon>
        <taxon>Euteleostomi</taxon>
        <taxon>Mammalia</taxon>
        <taxon>Eutheria</taxon>
        <taxon>Laurasiatheria</taxon>
        <taxon>Chiroptera</taxon>
        <taxon>Yangochiroptera</taxon>
        <taxon>Molossidae</taxon>
        <taxon>Molossus</taxon>
    </lineage>
</organism>
<evidence type="ECO:0000313" key="21">
    <source>
        <dbReference type="EMBL" id="KAF6470883.1"/>
    </source>
</evidence>
<dbReference type="GO" id="GO:0010557">
    <property type="term" value="P:positive regulation of macromolecule biosynthetic process"/>
    <property type="evidence" value="ECO:0007669"/>
    <property type="project" value="UniProtKB-ARBA"/>
</dbReference>
<evidence type="ECO:0000256" key="2">
    <source>
        <dbReference type="ARBA" id="ARBA00015766"/>
    </source>
</evidence>
<name>A0A7J8HF01_MOLMO</name>
<dbReference type="InterPro" id="IPR052135">
    <property type="entry name" value="TNFRSF5"/>
</dbReference>
<dbReference type="SUPFAM" id="SSF57586">
    <property type="entry name" value="TNF receptor-like"/>
    <property type="match status" value="2"/>
</dbReference>
<dbReference type="GO" id="GO:0051094">
    <property type="term" value="P:positive regulation of developmental process"/>
    <property type="evidence" value="ECO:0007669"/>
    <property type="project" value="UniProtKB-ARBA"/>
</dbReference>
<evidence type="ECO:0000256" key="6">
    <source>
        <dbReference type="ARBA" id="ARBA00022859"/>
    </source>
</evidence>
<feature type="disulfide bond" evidence="16">
    <location>
        <begin position="62"/>
        <end position="77"/>
    </location>
</feature>
<dbReference type="Pfam" id="PF00020">
    <property type="entry name" value="TNFR_c6"/>
    <property type="match status" value="3"/>
</dbReference>
<feature type="repeat" description="TNFR-Cys" evidence="16">
    <location>
        <begin position="61"/>
        <end position="103"/>
    </location>
</feature>
<evidence type="ECO:0000313" key="22">
    <source>
        <dbReference type="Proteomes" id="UP000550707"/>
    </source>
</evidence>
<evidence type="ECO:0000256" key="7">
    <source>
        <dbReference type="ARBA" id="ARBA00022989"/>
    </source>
</evidence>
<keyword evidence="6" id="KW-0391">Immunity</keyword>
<keyword evidence="3 18" id="KW-0812">Transmembrane</keyword>
<reference evidence="21 22" key="1">
    <citation type="journal article" date="2020" name="Nature">
        <title>Six reference-quality genomes reveal evolution of bat adaptations.</title>
        <authorList>
            <person name="Jebb D."/>
            <person name="Huang Z."/>
            <person name="Pippel M."/>
            <person name="Hughes G.M."/>
            <person name="Lavrichenko K."/>
            <person name="Devanna P."/>
            <person name="Winkler S."/>
            <person name="Jermiin L.S."/>
            <person name="Skirmuntt E.C."/>
            <person name="Katzourakis A."/>
            <person name="Burkitt-Gray L."/>
            <person name="Ray D.A."/>
            <person name="Sullivan K.A.M."/>
            <person name="Roscito J.G."/>
            <person name="Kirilenko B.M."/>
            <person name="Davalos L.M."/>
            <person name="Corthals A.P."/>
            <person name="Power M.L."/>
            <person name="Jones G."/>
            <person name="Ransome R.D."/>
            <person name="Dechmann D.K.N."/>
            <person name="Locatelli A.G."/>
            <person name="Puechmaille S.J."/>
            <person name="Fedrigo O."/>
            <person name="Jarvis E.D."/>
            <person name="Hiller M."/>
            <person name="Vernes S.C."/>
            <person name="Myers E.W."/>
            <person name="Teeling E.C."/>
        </authorList>
    </citation>
    <scope>NUCLEOTIDE SEQUENCE [LARGE SCALE GENOMIC DNA]</scope>
    <source>
        <strain evidence="21">MMolMol1</strain>
        <tissue evidence="21">Muscle</tissue>
    </source>
</reference>
<evidence type="ECO:0000256" key="1">
    <source>
        <dbReference type="ARBA" id="ARBA00004479"/>
    </source>
</evidence>
<dbReference type="GO" id="GO:0045935">
    <property type="term" value="P:positive regulation of nucleobase-containing compound metabolic process"/>
    <property type="evidence" value="ECO:0007669"/>
    <property type="project" value="UniProtKB-ARBA"/>
</dbReference>
<feature type="signal peptide" evidence="19">
    <location>
        <begin position="1"/>
        <end position="20"/>
    </location>
</feature>
<keyword evidence="8 18" id="KW-0472">Membrane</keyword>